<accession>A0A2U3EGF6</accession>
<name>A0A2U3EGF6_PURLI</name>
<keyword evidence="8" id="KW-1185">Reference proteome</keyword>
<dbReference type="Pfam" id="PF04082">
    <property type="entry name" value="Fungal_trans"/>
    <property type="match status" value="1"/>
</dbReference>
<dbReference type="Gene3D" id="4.10.240.10">
    <property type="entry name" value="Zn(2)-C6 fungal-type DNA-binding domain"/>
    <property type="match status" value="1"/>
</dbReference>
<gene>
    <name evidence="6" type="ORF">PCL_08883</name>
    <name evidence="5" type="ORF">Purlil1_10681</name>
</gene>
<evidence type="ECO:0000256" key="1">
    <source>
        <dbReference type="ARBA" id="ARBA00022723"/>
    </source>
</evidence>
<dbReference type="SMART" id="SM00066">
    <property type="entry name" value="GAL4"/>
    <property type="match status" value="1"/>
</dbReference>
<reference evidence="5" key="3">
    <citation type="submission" date="2023-11" db="EMBL/GenBank/DDBJ databases">
        <authorList>
            <person name="Beijen E."/>
            <person name="Ohm R.A."/>
        </authorList>
    </citation>
    <scope>NUCLEOTIDE SEQUENCE</scope>
    <source>
        <strain evidence="5">CBS 150709</strain>
    </source>
</reference>
<dbReference type="SUPFAM" id="SSF57701">
    <property type="entry name" value="Zn2/Cys6 DNA-binding domain"/>
    <property type="match status" value="1"/>
</dbReference>
<feature type="region of interest" description="Disordered" evidence="3">
    <location>
        <begin position="114"/>
        <end position="175"/>
    </location>
</feature>
<dbReference type="PROSITE" id="PS50048">
    <property type="entry name" value="ZN2_CY6_FUNGAL_2"/>
    <property type="match status" value="1"/>
</dbReference>
<evidence type="ECO:0000259" key="4">
    <source>
        <dbReference type="PROSITE" id="PS50048"/>
    </source>
</evidence>
<dbReference type="Proteomes" id="UP000245956">
    <property type="component" value="Unassembled WGS sequence"/>
</dbReference>
<feature type="compositionally biased region" description="Polar residues" evidence="3">
    <location>
        <begin position="219"/>
        <end position="239"/>
    </location>
</feature>
<evidence type="ECO:0000313" key="6">
    <source>
        <dbReference type="EMBL" id="PWI73607.1"/>
    </source>
</evidence>
<keyword evidence="2" id="KW-0539">Nucleus</keyword>
<dbReference type="AlphaFoldDB" id="A0A2U3EGF6"/>
<feature type="compositionally biased region" description="Basic and acidic residues" evidence="3">
    <location>
        <begin position="114"/>
        <end position="132"/>
    </location>
</feature>
<reference evidence="6 7" key="2">
    <citation type="journal article" date="2016" name="Front. Microbiol.">
        <title>Genome and transcriptome sequences reveal the specific parasitism of the nematophagous Purpureocillium lilacinum 36-1.</title>
        <authorList>
            <person name="Xie J."/>
            <person name="Li S."/>
            <person name="Mo C."/>
            <person name="Xiao X."/>
            <person name="Peng D."/>
            <person name="Wang G."/>
            <person name="Xiao Y."/>
        </authorList>
    </citation>
    <scope>NUCLEOTIDE SEQUENCE [LARGE SCALE GENOMIC DNA]</scope>
    <source>
        <strain evidence="6 7">36-1</strain>
    </source>
</reference>
<feature type="compositionally biased region" description="Polar residues" evidence="3">
    <location>
        <begin position="296"/>
        <end position="309"/>
    </location>
</feature>
<dbReference type="GO" id="GO:0006351">
    <property type="term" value="P:DNA-templated transcription"/>
    <property type="evidence" value="ECO:0007669"/>
    <property type="project" value="InterPro"/>
</dbReference>
<dbReference type="PANTHER" id="PTHR31668">
    <property type="entry name" value="GLUCOSE TRANSPORT TRANSCRIPTION REGULATOR RGT1-RELATED-RELATED"/>
    <property type="match status" value="1"/>
</dbReference>
<sequence length="909" mass="101653">MPAKPFDVIELQIGRANQCTRIDRGAKLEGINTLAEADSNGRALFSSAIKLVPASPAVDVTVDRFRRAASASHGTQFAAIDSLAVNSTGYDTLPPRPNEQTASSWQACVVANKERYPPVHRTPRTDSAKETASKTSHQPRTQAGMSSPVPEPGPMHGGSTRPYRSQKRQRPCDRCRERKLRCQTEDGQPPCQRCRQSSLACTFVGRPRKRVPGQAAQRALSSSHGIRSPSSMCEGQQLRSSSSSNGSPLVGRPEHHQDFHVPARLHHPQHHHHSHHASVISSSADEAVAAPESRDGNNTVHGQHATTHLPNRGTLTHALGTPVLTALHPHRPSTQLSQSLDQIEGHAAVLLGGSSESDPWLLRHCRFDELGLRTFHKLHFRHAGGVPTSDKIPVHFLISSDELCESAAGETRVAGDKELRAELDMLVPPAYGVRLIRLFHRHVFPIMPIVSRTQLCLTHIDSVPDRATVESLPVHLLAAMYGSALPFAVNDDQLAVLHIYDQLPLDRVWRIVYRSLQDKLHRPRLSVLQAALLYLHKTGPDRRRYAASDTAFVWSFMGTVVGLAHSLGLHLECRMFGIPAWEKRLRRRLWWAVYIEDKWLSLLMGRPPYIRQDEWDVSALDDADFDIHHPLTYASALPAKSVAAFRDMARLALVADSVQVSLYSLRSCQKLAEDLPASIQAAKPLFDALNAWRATVPVPEPFRSERLANLNDADSYPASVYFAYLTLVVYVWRALLRPTVRSLPPPQIIDVDQPLQEHQGPLQDTGFLFEDFSWDFSDLPEIELHLEDDVTDTSATVKELHQAAQTWAVNLVNFTWHMSSSDFGEFWYSWSRISFAVVSNFLMVLLVQAPSSENALKAKQMLENWRRVLRDQSKAFPLLLLAMTRLNGFYWAGLSETFCLPQHVQEVLQ</sequence>
<dbReference type="EMBL" id="JAWRVI010000056">
    <property type="protein sequence ID" value="KAK4083444.1"/>
    <property type="molecule type" value="Genomic_DNA"/>
</dbReference>
<dbReference type="GO" id="GO:0008270">
    <property type="term" value="F:zinc ion binding"/>
    <property type="evidence" value="ECO:0007669"/>
    <property type="project" value="InterPro"/>
</dbReference>
<dbReference type="CDD" id="cd00067">
    <property type="entry name" value="GAL4"/>
    <property type="match status" value="1"/>
</dbReference>
<dbReference type="PROSITE" id="PS00463">
    <property type="entry name" value="ZN2_CY6_FUNGAL_1"/>
    <property type="match status" value="1"/>
</dbReference>
<dbReference type="CDD" id="cd12148">
    <property type="entry name" value="fungal_TF_MHR"/>
    <property type="match status" value="1"/>
</dbReference>
<dbReference type="SMART" id="SM00906">
    <property type="entry name" value="Fungal_trans"/>
    <property type="match status" value="1"/>
</dbReference>
<reference evidence="5 8" key="4">
    <citation type="journal article" date="2024" name="Microbiol. Resour. Announc.">
        <title>Genome annotations for the ascomycete fungi Trichoderma harzianum, Trichoderma aggressivum, and Purpureocillium lilacinum.</title>
        <authorList>
            <person name="Beijen E.P.W."/>
            <person name="Ohm R.A."/>
        </authorList>
    </citation>
    <scope>NUCLEOTIDE SEQUENCE [LARGE SCALE GENOMIC DNA]</scope>
    <source>
        <strain evidence="5 8">CBS 150709</strain>
    </source>
</reference>
<evidence type="ECO:0000256" key="2">
    <source>
        <dbReference type="ARBA" id="ARBA00023242"/>
    </source>
</evidence>
<dbReference type="EMBL" id="LCWV01000004">
    <property type="protein sequence ID" value="PWI73607.1"/>
    <property type="molecule type" value="Genomic_DNA"/>
</dbReference>
<feature type="region of interest" description="Disordered" evidence="3">
    <location>
        <begin position="209"/>
        <end position="313"/>
    </location>
</feature>
<dbReference type="InterPro" id="IPR001138">
    <property type="entry name" value="Zn2Cys6_DnaBD"/>
</dbReference>
<evidence type="ECO:0000313" key="5">
    <source>
        <dbReference type="EMBL" id="KAK4083444.1"/>
    </source>
</evidence>
<feature type="compositionally biased region" description="Basic and acidic residues" evidence="3">
    <location>
        <begin position="252"/>
        <end position="261"/>
    </location>
</feature>
<keyword evidence="1" id="KW-0479">Metal-binding</keyword>
<evidence type="ECO:0000313" key="8">
    <source>
        <dbReference type="Proteomes" id="UP001287286"/>
    </source>
</evidence>
<dbReference type="InterPro" id="IPR050797">
    <property type="entry name" value="Carb_Metab_Trans_Reg"/>
</dbReference>
<feature type="compositionally biased region" description="Basic residues" evidence="3">
    <location>
        <begin position="263"/>
        <end position="276"/>
    </location>
</feature>
<dbReference type="InterPro" id="IPR007219">
    <property type="entry name" value="XnlR_reg_dom"/>
</dbReference>
<evidence type="ECO:0000313" key="7">
    <source>
        <dbReference type="Proteomes" id="UP000245956"/>
    </source>
</evidence>
<dbReference type="GO" id="GO:0005634">
    <property type="term" value="C:nucleus"/>
    <property type="evidence" value="ECO:0007669"/>
    <property type="project" value="TreeGrafter"/>
</dbReference>
<dbReference type="InterPro" id="IPR036864">
    <property type="entry name" value="Zn2-C6_fun-type_DNA-bd_sf"/>
</dbReference>
<reference evidence="6" key="1">
    <citation type="submission" date="2015-05" db="EMBL/GenBank/DDBJ databases">
        <authorList>
            <person name="Wang D.B."/>
            <person name="Wang M."/>
        </authorList>
    </citation>
    <scope>NUCLEOTIDE SEQUENCE</scope>
    <source>
        <strain evidence="6">36-1</strain>
    </source>
</reference>
<dbReference type="PANTHER" id="PTHR31668:SF4">
    <property type="entry name" value="TRANSCRIPTIONAL ACTIVATOR PROTEIN DAL81"/>
    <property type="match status" value="1"/>
</dbReference>
<feature type="domain" description="Zn(2)-C6 fungal-type" evidence="4">
    <location>
        <begin position="171"/>
        <end position="203"/>
    </location>
</feature>
<feature type="compositionally biased region" description="Polar residues" evidence="3">
    <location>
        <begin position="133"/>
        <end position="145"/>
    </location>
</feature>
<proteinExistence type="predicted"/>
<organism evidence="6 7">
    <name type="scientific">Purpureocillium lilacinum</name>
    <name type="common">Paecilomyces lilacinus</name>
    <dbReference type="NCBI Taxonomy" id="33203"/>
    <lineage>
        <taxon>Eukaryota</taxon>
        <taxon>Fungi</taxon>
        <taxon>Dikarya</taxon>
        <taxon>Ascomycota</taxon>
        <taxon>Pezizomycotina</taxon>
        <taxon>Sordariomycetes</taxon>
        <taxon>Hypocreomycetidae</taxon>
        <taxon>Hypocreales</taxon>
        <taxon>Ophiocordycipitaceae</taxon>
        <taxon>Purpureocillium</taxon>
    </lineage>
</organism>
<dbReference type="Proteomes" id="UP001287286">
    <property type="component" value="Unassembled WGS sequence"/>
</dbReference>
<dbReference type="GO" id="GO:0003677">
    <property type="term" value="F:DNA binding"/>
    <property type="evidence" value="ECO:0007669"/>
    <property type="project" value="InterPro"/>
</dbReference>
<comment type="caution">
    <text evidence="6">The sequence shown here is derived from an EMBL/GenBank/DDBJ whole genome shotgun (WGS) entry which is preliminary data.</text>
</comment>
<evidence type="ECO:0000256" key="3">
    <source>
        <dbReference type="SAM" id="MobiDB-lite"/>
    </source>
</evidence>
<dbReference type="GO" id="GO:0000981">
    <property type="term" value="F:DNA-binding transcription factor activity, RNA polymerase II-specific"/>
    <property type="evidence" value="ECO:0007669"/>
    <property type="project" value="InterPro"/>
</dbReference>
<dbReference type="Pfam" id="PF00172">
    <property type="entry name" value="Zn_clus"/>
    <property type="match status" value="1"/>
</dbReference>
<protein>
    <submittedName>
        <fullName evidence="6">Fungal specific transcription factor</fullName>
    </submittedName>
    <submittedName>
        <fullName evidence="5">Transcriptional regulator family: Fungal Specific TF</fullName>
    </submittedName>
</protein>
<dbReference type="GO" id="GO:0001080">
    <property type="term" value="P:nitrogen catabolite activation of transcription from RNA polymerase II promoter"/>
    <property type="evidence" value="ECO:0007669"/>
    <property type="project" value="TreeGrafter"/>
</dbReference>